<dbReference type="SMART" id="SM00360">
    <property type="entry name" value="RRM"/>
    <property type="match status" value="1"/>
</dbReference>
<keyword evidence="4" id="KW-0508">mRNA splicing</keyword>
<feature type="domain" description="RRM" evidence="8">
    <location>
        <begin position="30"/>
        <end position="106"/>
    </location>
</feature>
<evidence type="ECO:0000256" key="4">
    <source>
        <dbReference type="ARBA" id="ARBA00023187"/>
    </source>
</evidence>
<keyword evidence="5" id="KW-0539">Nucleus</keyword>
<dbReference type="GO" id="GO:0006397">
    <property type="term" value="P:mRNA processing"/>
    <property type="evidence" value="ECO:0007669"/>
    <property type="project" value="UniProtKB-KW"/>
</dbReference>
<comment type="caution">
    <text evidence="9">The sequence shown here is derived from an EMBL/GenBank/DDBJ whole genome shotgun (WGS) entry which is preliminary data.</text>
</comment>
<dbReference type="PROSITE" id="PS50102">
    <property type="entry name" value="RRM"/>
    <property type="match status" value="1"/>
</dbReference>
<dbReference type="InterPro" id="IPR051106">
    <property type="entry name" value="RNA-bind/splicing_reg"/>
</dbReference>
<evidence type="ECO:0000256" key="3">
    <source>
        <dbReference type="ARBA" id="ARBA00022884"/>
    </source>
</evidence>
<name>A0A1R3HWK7_9ROSI</name>
<evidence type="ECO:0000256" key="7">
    <source>
        <dbReference type="SAM" id="MobiDB-lite"/>
    </source>
</evidence>
<dbReference type="SUPFAM" id="SSF54928">
    <property type="entry name" value="RNA-binding domain, RBD"/>
    <property type="match status" value="1"/>
</dbReference>
<dbReference type="PANTHER" id="PTHR48028:SF4">
    <property type="entry name" value="SC35-LIKE SPLICING FACTOR"/>
    <property type="match status" value="1"/>
</dbReference>
<dbReference type="InterPro" id="IPR012677">
    <property type="entry name" value="Nucleotide-bd_a/b_plait_sf"/>
</dbReference>
<evidence type="ECO:0000259" key="8">
    <source>
        <dbReference type="PROSITE" id="PS50102"/>
    </source>
</evidence>
<evidence type="ECO:0000256" key="1">
    <source>
        <dbReference type="ARBA" id="ARBA00004123"/>
    </source>
</evidence>
<dbReference type="GO" id="GO:0005634">
    <property type="term" value="C:nucleus"/>
    <property type="evidence" value="ECO:0007669"/>
    <property type="project" value="UniProtKB-SubCell"/>
</dbReference>
<feature type="region of interest" description="Disordered" evidence="7">
    <location>
        <begin position="105"/>
        <end position="133"/>
    </location>
</feature>
<dbReference type="Gene3D" id="3.30.70.330">
    <property type="match status" value="1"/>
</dbReference>
<dbReference type="Proteomes" id="UP000187203">
    <property type="component" value="Unassembled WGS sequence"/>
</dbReference>
<dbReference type="CDD" id="cd00590">
    <property type="entry name" value="RRM_SF"/>
    <property type="match status" value="1"/>
</dbReference>
<dbReference type="GO" id="GO:0008380">
    <property type="term" value="P:RNA splicing"/>
    <property type="evidence" value="ECO:0007669"/>
    <property type="project" value="UniProtKB-KW"/>
</dbReference>
<keyword evidence="10" id="KW-1185">Reference proteome</keyword>
<evidence type="ECO:0000313" key="9">
    <source>
        <dbReference type="EMBL" id="OMO74719.1"/>
    </source>
</evidence>
<accession>A0A1R3HWK7</accession>
<dbReference type="EMBL" id="AWUE01019263">
    <property type="protein sequence ID" value="OMO74719.1"/>
    <property type="molecule type" value="Genomic_DNA"/>
</dbReference>
<sequence>MANRCESKRWSPRSERRQATKSFRWRLSLHTIFVSNLPYRISRKVIWEVFNKFGVVDVFIPYRRREGFSNFAFVRYRFADESFKAVKFGNGRRLDGKSISVRKATDKKLDRASHGREVRRSAGGQFTTNSDSFPFAPGFHQRNVRDHMVHHENRRVFPKKRDQGLARGKSHVCRDYNRDVRQGSYYLQNSDREKGKTIDGSLNGVKSGERIISNSDEPLINGPSLAPSLDVAKAETSKSIEKEIEEGEVTVEKNEEAVTVVSKGVDVSPAPFFYAVQEDPLLSINELALVSEGGIDDAFTDDLLHAKDGFGSDEINDE</sequence>
<protein>
    <recommendedName>
        <fullName evidence="8">RRM domain-containing protein</fullName>
    </recommendedName>
</protein>
<evidence type="ECO:0000313" key="10">
    <source>
        <dbReference type="Proteomes" id="UP000187203"/>
    </source>
</evidence>
<evidence type="ECO:0000256" key="2">
    <source>
        <dbReference type="ARBA" id="ARBA00022664"/>
    </source>
</evidence>
<dbReference type="OrthoDB" id="1750508at2759"/>
<dbReference type="Pfam" id="PF00076">
    <property type="entry name" value="RRM_1"/>
    <property type="match status" value="1"/>
</dbReference>
<keyword evidence="3 6" id="KW-0694">RNA-binding</keyword>
<gene>
    <name evidence="9" type="ORF">COLO4_26538</name>
</gene>
<dbReference type="InterPro" id="IPR035979">
    <property type="entry name" value="RBD_domain_sf"/>
</dbReference>
<organism evidence="9 10">
    <name type="scientific">Corchorus olitorius</name>
    <dbReference type="NCBI Taxonomy" id="93759"/>
    <lineage>
        <taxon>Eukaryota</taxon>
        <taxon>Viridiplantae</taxon>
        <taxon>Streptophyta</taxon>
        <taxon>Embryophyta</taxon>
        <taxon>Tracheophyta</taxon>
        <taxon>Spermatophyta</taxon>
        <taxon>Magnoliopsida</taxon>
        <taxon>eudicotyledons</taxon>
        <taxon>Gunneridae</taxon>
        <taxon>Pentapetalae</taxon>
        <taxon>rosids</taxon>
        <taxon>malvids</taxon>
        <taxon>Malvales</taxon>
        <taxon>Malvaceae</taxon>
        <taxon>Grewioideae</taxon>
        <taxon>Apeibeae</taxon>
        <taxon>Corchorus</taxon>
    </lineage>
</organism>
<evidence type="ECO:0000256" key="6">
    <source>
        <dbReference type="PROSITE-ProRule" id="PRU00176"/>
    </source>
</evidence>
<evidence type="ECO:0000256" key="5">
    <source>
        <dbReference type="ARBA" id="ARBA00023242"/>
    </source>
</evidence>
<dbReference type="PANTHER" id="PTHR48028">
    <property type="entry name" value="GLYCINE-RICH RNA-BINDING PROTEIN RZ1A"/>
    <property type="match status" value="1"/>
</dbReference>
<proteinExistence type="predicted"/>
<comment type="subcellular location">
    <subcellularLocation>
        <location evidence="1">Nucleus</location>
    </subcellularLocation>
</comment>
<dbReference type="InterPro" id="IPR000504">
    <property type="entry name" value="RRM_dom"/>
</dbReference>
<dbReference type="STRING" id="93759.A0A1R3HWK7"/>
<reference evidence="10" key="1">
    <citation type="submission" date="2013-09" db="EMBL/GenBank/DDBJ databases">
        <title>Corchorus olitorius genome sequencing.</title>
        <authorList>
            <person name="Alam M."/>
            <person name="Haque M.S."/>
            <person name="Islam M.S."/>
            <person name="Emdad E.M."/>
            <person name="Islam M.M."/>
            <person name="Ahmed B."/>
            <person name="Halim A."/>
            <person name="Hossen Q.M.M."/>
            <person name="Hossain M.Z."/>
            <person name="Ahmed R."/>
            <person name="Khan M.M."/>
            <person name="Islam R."/>
            <person name="Rashid M.M."/>
            <person name="Khan S.A."/>
            <person name="Rahman M.S."/>
            <person name="Alam M."/>
            <person name="Yahiya A.S."/>
            <person name="Khan M.S."/>
            <person name="Azam M.S."/>
            <person name="Haque T."/>
            <person name="Lashkar M.Z.H."/>
            <person name="Akhand A.I."/>
            <person name="Morshed G."/>
            <person name="Roy S."/>
            <person name="Uddin K.S."/>
            <person name="Rabeya T."/>
            <person name="Hossain A.S."/>
            <person name="Chowdhury A."/>
            <person name="Snigdha A.R."/>
            <person name="Mortoza M.S."/>
            <person name="Matin S.A."/>
            <person name="Hoque S.M.E."/>
            <person name="Islam M.K."/>
            <person name="Roy D.K."/>
            <person name="Haider R."/>
            <person name="Moosa M.M."/>
            <person name="Elias S.M."/>
            <person name="Hasan A.M."/>
            <person name="Jahan S."/>
            <person name="Shafiuddin M."/>
            <person name="Mahmood N."/>
            <person name="Shommy N.S."/>
        </authorList>
    </citation>
    <scope>NUCLEOTIDE SEQUENCE [LARGE SCALE GENOMIC DNA]</scope>
    <source>
        <strain evidence="10">cv. O-4</strain>
    </source>
</reference>
<keyword evidence="2" id="KW-0507">mRNA processing</keyword>
<dbReference type="AlphaFoldDB" id="A0A1R3HWK7"/>
<dbReference type="GO" id="GO:0003723">
    <property type="term" value="F:RNA binding"/>
    <property type="evidence" value="ECO:0007669"/>
    <property type="project" value="UniProtKB-UniRule"/>
</dbReference>
<feature type="compositionally biased region" description="Basic and acidic residues" evidence="7">
    <location>
        <begin position="105"/>
        <end position="120"/>
    </location>
</feature>